<accession>A0A8H5GK65</accession>
<dbReference type="SUPFAM" id="SSF47473">
    <property type="entry name" value="EF-hand"/>
    <property type="match status" value="1"/>
</dbReference>
<dbReference type="Proteomes" id="UP000559256">
    <property type="component" value="Unassembled WGS sequence"/>
</dbReference>
<dbReference type="InterPro" id="IPR050230">
    <property type="entry name" value="CALM/Myosin/TropC-like"/>
</dbReference>
<name>A0A8H5GK65_9AGAR</name>
<dbReference type="AlphaFoldDB" id="A0A8H5GK65"/>
<dbReference type="Pfam" id="PF13499">
    <property type="entry name" value="EF-hand_7"/>
    <property type="match status" value="2"/>
</dbReference>
<dbReference type="InterPro" id="IPR011992">
    <property type="entry name" value="EF-hand-dom_pair"/>
</dbReference>
<feature type="domain" description="EF-hand" evidence="4">
    <location>
        <begin position="33"/>
        <end position="68"/>
    </location>
</feature>
<gene>
    <name evidence="5" type="ORF">D9758_008978</name>
</gene>
<dbReference type="InterPro" id="IPR018247">
    <property type="entry name" value="EF_Hand_1_Ca_BS"/>
</dbReference>
<dbReference type="Gene3D" id="1.10.238.10">
    <property type="entry name" value="EF-hand"/>
    <property type="match status" value="3"/>
</dbReference>
<keyword evidence="3" id="KW-0106">Calcium</keyword>
<dbReference type="PANTHER" id="PTHR23048:SF0">
    <property type="entry name" value="CALMODULIN LIKE 3"/>
    <property type="match status" value="1"/>
</dbReference>
<evidence type="ECO:0000259" key="4">
    <source>
        <dbReference type="PROSITE" id="PS50222"/>
    </source>
</evidence>
<dbReference type="FunFam" id="1.10.238.10:FF:000100">
    <property type="entry name" value="Calmodulin 1"/>
    <property type="match status" value="1"/>
</dbReference>
<evidence type="ECO:0000313" key="6">
    <source>
        <dbReference type="Proteomes" id="UP000559256"/>
    </source>
</evidence>
<proteinExistence type="predicted"/>
<keyword evidence="1" id="KW-0479">Metal-binding</keyword>
<dbReference type="GO" id="GO:0016460">
    <property type="term" value="C:myosin II complex"/>
    <property type="evidence" value="ECO:0007669"/>
    <property type="project" value="TreeGrafter"/>
</dbReference>
<sequence>MSDQLTEEQINDGDGTITTQELGTVMRSLGQNPSETDLNDMINEVDRDGNGTIDFQEFLIMMAKKLQDTDTDAELRAAFAVFDSDKSGSITADELKKVMKKLGEDLTDAEIDAMMKEADVNGDGQINFEEFQRMMAPK</sequence>
<dbReference type="PROSITE" id="PS00018">
    <property type="entry name" value="EF_HAND_1"/>
    <property type="match status" value="3"/>
</dbReference>
<keyword evidence="2" id="KW-0677">Repeat</keyword>
<dbReference type="OrthoDB" id="26525at2759"/>
<reference evidence="5 6" key="1">
    <citation type="journal article" date="2020" name="ISME J.">
        <title>Uncovering the hidden diversity of litter-decomposition mechanisms in mushroom-forming fungi.</title>
        <authorList>
            <person name="Floudas D."/>
            <person name="Bentzer J."/>
            <person name="Ahren D."/>
            <person name="Johansson T."/>
            <person name="Persson P."/>
            <person name="Tunlid A."/>
        </authorList>
    </citation>
    <scope>NUCLEOTIDE SEQUENCE [LARGE SCALE GENOMIC DNA]</scope>
    <source>
        <strain evidence="5 6">CBS 291.85</strain>
    </source>
</reference>
<dbReference type="PROSITE" id="PS50222">
    <property type="entry name" value="EF_HAND_2"/>
    <property type="match status" value="4"/>
</dbReference>
<protein>
    <recommendedName>
        <fullName evidence="4">EF-hand domain-containing protein</fullName>
    </recommendedName>
</protein>
<evidence type="ECO:0000256" key="2">
    <source>
        <dbReference type="ARBA" id="ARBA00022737"/>
    </source>
</evidence>
<dbReference type="PANTHER" id="PTHR23048">
    <property type="entry name" value="MYOSIN LIGHT CHAIN 1, 3"/>
    <property type="match status" value="1"/>
</dbReference>
<comment type="caution">
    <text evidence="5">The sequence shown here is derived from an EMBL/GenBank/DDBJ whole genome shotgun (WGS) entry which is preliminary data.</text>
</comment>
<organism evidence="5 6">
    <name type="scientific">Tetrapyrgos nigripes</name>
    <dbReference type="NCBI Taxonomy" id="182062"/>
    <lineage>
        <taxon>Eukaryota</taxon>
        <taxon>Fungi</taxon>
        <taxon>Dikarya</taxon>
        <taxon>Basidiomycota</taxon>
        <taxon>Agaricomycotina</taxon>
        <taxon>Agaricomycetes</taxon>
        <taxon>Agaricomycetidae</taxon>
        <taxon>Agaricales</taxon>
        <taxon>Marasmiineae</taxon>
        <taxon>Marasmiaceae</taxon>
        <taxon>Tetrapyrgos</taxon>
    </lineage>
</organism>
<evidence type="ECO:0000256" key="1">
    <source>
        <dbReference type="ARBA" id="ARBA00022723"/>
    </source>
</evidence>
<feature type="domain" description="EF-hand" evidence="4">
    <location>
        <begin position="12"/>
        <end position="32"/>
    </location>
</feature>
<feature type="domain" description="EF-hand" evidence="4">
    <location>
        <begin position="70"/>
        <end position="105"/>
    </location>
</feature>
<evidence type="ECO:0000256" key="3">
    <source>
        <dbReference type="ARBA" id="ARBA00022837"/>
    </source>
</evidence>
<dbReference type="FunFam" id="1.10.238.10:FF:000181">
    <property type="entry name" value="CALML5 isoform 1"/>
    <property type="match status" value="1"/>
</dbReference>
<dbReference type="CDD" id="cd00051">
    <property type="entry name" value="EFh"/>
    <property type="match status" value="1"/>
</dbReference>
<dbReference type="SMART" id="SM00054">
    <property type="entry name" value="EFh"/>
    <property type="match status" value="4"/>
</dbReference>
<evidence type="ECO:0000313" key="5">
    <source>
        <dbReference type="EMBL" id="KAF5366604.1"/>
    </source>
</evidence>
<feature type="domain" description="EF-hand" evidence="4">
    <location>
        <begin position="106"/>
        <end position="138"/>
    </location>
</feature>
<dbReference type="GO" id="GO:0005509">
    <property type="term" value="F:calcium ion binding"/>
    <property type="evidence" value="ECO:0007669"/>
    <property type="project" value="InterPro"/>
</dbReference>
<dbReference type="EMBL" id="JAACJM010000022">
    <property type="protein sequence ID" value="KAF5366604.1"/>
    <property type="molecule type" value="Genomic_DNA"/>
</dbReference>
<keyword evidence="6" id="KW-1185">Reference proteome</keyword>
<dbReference type="InterPro" id="IPR002048">
    <property type="entry name" value="EF_hand_dom"/>
</dbReference>